<keyword evidence="4" id="KW-1185">Reference proteome</keyword>
<reference evidence="2" key="4">
    <citation type="journal article" date="2018" name="Nat. Plants">
        <title>Whole-genome landscape of Medicago truncatula symbiotic genes.</title>
        <authorList>
            <person name="Pecrix Y."/>
            <person name="Gamas P."/>
            <person name="Carrere S."/>
        </authorList>
    </citation>
    <scope>NUCLEOTIDE SEQUENCE</scope>
    <source>
        <tissue evidence="2">Leaves</tissue>
    </source>
</reference>
<reference evidence="1 4" key="2">
    <citation type="journal article" date="2014" name="BMC Genomics">
        <title>An improved genome release (version Mt4.0) for the model legume Medicago truncatula.</title>
        <authorList>
            <person name="Tang H."/>
            <person name="Krishnakumar V."/>
            <person name="Bidwell S."/>
            <person name="Rosen B."/>
            <person name="Chan A."/>
            <person name="Zhou S."/>
            <person name="Gentzbittel L."/>
            <person name="Childs K.L."/>
            <person name="Yandell M."/>
            <person name="Gundlach H."/>
            <person name="Mayer K.F."/>
            <person name="Schwartz D.C."/>
            <person name="Town C.D."/>
        </authorList>
    </citation>
    <scope>GENOME REANNOTATION</scope>
    <source>
        <strain evidence="3 4">cv. Jemalong A17</strain>
    </source>
</reference>
<name>G7LDQ7_MEDTR</name>
<proteinExistence type="predicted"/>
<dbReference type="HOGENOM" id="CLU_2889215_0_0_1"/>
<dbReference type="Proteomes" id="UP000265566">
    <property type="component" value="Chromosome 8"/>
</dbReference>
<dbReference type="EMBL" id="PSQE01000008">
    <property type="protein sequence ID" value="RHN40910.1"/>
    <property type="molecule type" value="Genomic_DNA"/>
</dbReference>
<evidence type="ECO:0000313" key="3">
    <source>
        <dbReference type="EnsemblPlants" id="AET03015"/>
    </source>
</evidence>
<dbReference type="AlphaFoldDB" id="G7LDQ7"/>
<gene>
    <name evidence="1" type="ordered locus">MTR_8g061120</name>
    <name evidence="2" type="ORF">MtrunA17_Chr8g0360191</name>
</gene>
<evidence type="ECO:0000313" key="4">
    <source>
        <dbReference type="Proteomes" id="UP000002051"/>
    </source>
</evidence>
<organism evidence="1 4">
    <name type="scientific">Medicago truncatula</name>
    <name type="common">Barrel medic</name>
    <name type="synonym">Medicago tribuloides</name>
    <dbReference type="NCBI Taxonomy" id="3880"/>
    <lineage>
        <taxon>Eukaryota</taxon>
        <taxon>Viridiplantae</taxon>
        <taxon>Streptophyta</taxon>
        <taxon>Embryophyta</taxon>
        <taxon>Tracheophyta</taxon>
        <taxon>Spermatophyta</taxon>
        <taxon>Magnoliopsida</taxon>
        <taxon>eudicotyledons</taxon>
        <taxon>Gunneridae</taxon>
        <taxon>Pentapetalae</taxon>
        <taxon>rosids</taxon>
        <taxon>fabids</taxon>
        <taxon>Fabales</taxon>
        <taxon>Fabaceae</taxon>
        <taxon>Papilionoideae</taxon>
        <taxon>50 kb inversion clade</taxon>
        <taxon>NPAAA clade</taxon>
        <taxon>Hologalegina</taxon>
        <taxon>IRL clade</taxon>
        <taxon>Trifolieae</taxon>
        <taxon>Medicago</taxon>
    </lineage>
</organism>
<dbReference type="Proteomes" id="UP000002051">
    <property type="component" value="Chromosome 8"/>
</dbReference>
<dbReference type="PaxDb" id="3880-AET03015"/>
<protein>
    <submittedName>
        <fullName evidence="1 3">Uncharacterized protein</fullName>
    </submittedName>
</protein>
<evidence type="ECO:0000313" key="1">
    <source>
        <dbReference type="EMBL" id="AET03015.1"/>
    </source>
</evidence>
<reference evidence="1 4" key="1">
    <citation type="journal article" date="2011" name="Nature">
        <title>The Medicago genome provides insight into the evolution of rhizobial symbioses.</title>
        <authorList>
            <person name="Young N.D."/>
            <person name="Debelle F."/>
            <person name="Oldroyd G.E."/>
            <person name="Geurts R."/>
            <person name="Cannon S.B."/>
            <person name="Udvardi M.K."/>
            <person name="Benedito V.A."/>
            <person name="Mayer K.F."/>
            <person name="Gouzy J."/>
            <person name="Schoof H."/>
            <person name="Van de Peer Y."/>
            <person name="Proost S."/>
            <person name="Cook D.R."/>
            <person name="Meyers B.C."/>
            <person name="Spannagl M."/>
            <person name="Cheung F."/>
            <person name="De Mita S."/>
            <person name="Krishnakumar V."/>
            <person name="Gundlach H."/>
            <person name="Zhou S."/>
            <person name="Mudge J."/>
            <person name="Bharti A.K."/>
            <person name="Murray J.D."/>
            <person name="Naoumkina M.A."/>
            <person name="Rosen B."/>
            <person name="Silverstein K.A."/>
            <person name="Tang H."/>
            <person name="Rombauts S."/>
            <person name="Zhao P.X."/>
            <person name="Zhou P."/>
            <person name="Barbe V."/>
            <person name="Bardou P."/>
            <person name="Bechner M."/>
            <person name="Bellec A."/>
            <person name="Berger A."/>
            <person name="Berges H."/>
            <person name="Bidwell S."/>
            <person name="Bisseling T."/>
            <person name="Choisne N."/>
            <person name="Couloux A."/>
            <person name="Denny R."/>
            <person name="Deshpande S."/>
            <person name="Dai X."/>
            <person name="Doyle J.J."/>
            <person name="Dudez A.M."/>
            <person name="Farmer A.D."/>
            <person name="Fouteau S."/>
            <person name="Franken C."/>
            <person name="Gibelin C."/>
            <person name="Gish J."/>
            <person name="Goldstein S."/>
            <person name="Gonzalez A.J."/>
            <person name="Green P.J."/>
            <person name="Hallab A."/>
            <person name="Hartog M."/>
            <person name="Hua A."/>
            <person name="Humphray S.J."/>
            <person name="Jeong D.H."/>
            <person name="Jing Y."/>
            <person name="Jocker A."/>
            <person name="Kenton S.M."/>
            <person name="Kim D.J."/>
            <person name="Klee K."/>
            <person name="Lai H."/>
            <person name="Lang C."/>
            <person name="Lin S."/>
            <person name="Macmil S.L."/>
            <person name="Magdelenat G."/>
            <person name="Matthews L."/>
            <person name="McCorrison J."/>
            <person name="Monaghan E.L."/>
            <person name="Mun J.H."/>
            <person name="Najar F.Z."/>
            <person name="Nicholson C."/>
            <person name="Noirot C."/>
            <person name="O'Bleness M."/>
            <person name="Paule C.R."/>
            <person name="Poulain J."/>
            <person name="Prion F."/>
            <person name="Qin B."/>
            <person name="Qu C."/>
            <person name="Retzel E.F."/>
            <person name="Riddle C."/>
            <person name="Sallet E."/>
            <person name="Samain S."/>
            <person name="Samson N."/>
            <person name="Sanders I."/>
            <person name="Saurat O."/>
            <person name="Scarpelli C."/>
            <person name="Schiex T."/>
            <person name="Segurens B."/>
            <person name="Severin A.J."/>
            <person name="Sherrier D.J."/>
            <person name="Shi R."/>
            <person name="Sims S."/>
            <person name="Singer S.R."/>
            <person name="Sinharoy S."/>
            <person name="Sterck L."/>
            <person name="Viollet A."/>
            <person name="Wang B.B."/>
            <person name="Wang K."/>
            <person name="Wang M."/>
            <person name="Wang X."/>
            <person name="Warfsmann J."/>
            <person name="Weissenbach J."/>
            <person name="White D.D."/>
            <person name="White J.D."/>
            <person name="Wiley G.B."/>
            <person name="Wincker P."/>
            <person name="Xing Y."/>
            <person name="Yang L."/>
            <person name="Yao Z."/>
            <person name="Ying F."/>
            <person name="Zhai J."/>
            <person name="Zhou L."/>
            <person name="Zuber A."/>
            <person name="Denarie J."/>
            <person name="Dixon R.A."/>
            <person name="May G.D."/>
            <person name="Schwartz D.C."/>
            <person name="Rogers J."/>
            <person name="Quetier F."/>
            <person name="Town C.D."/>
            <person name="Roe B.A."/>
        </authorList>
    </citation>
    <scope>NUCLEOTIDE SEQUENCE [LARGE SCALE GENOMIC DNA]</scope>
    <source>
        <strain evidence="1">A17</strain>
        <strain evidence="3 4">cv. Jemalong A17</strain>
    </source>
</reference>
<dbReference type="EnsemblPlants" id="AET03015">
    <property type="protein sequence ID" value="AET03015"/>
    <property type="gene ID" value="MTR_8g061120"/>
</dbReference>
<dbReference type="EMBL" id="CM001224">
    <property type="protein sequence ID" value="AET03015.1"/>
    <property type="molecule type" value="Genomic_DNA"/>
</dbReference>
<accession>G7LDQ7</accession>
<reference evidence="3" key="3">
    <citation type="submission" date="2015-04" db="UniProtKB">
        <authorList>
            <consortium name="EnsemblPlants"/>
        </authorList>
    </citation>
    <scope>IDENTIFICATION</scope>
    <source>
        <strain evidence="3">cv. Jemalong A17</strain>
    </source>
</reference>
<dbReference type="Gramene" id="rna47155">
    <property type="protein sequence ID" value="RHN40910.1"/>
    <property type="gene ID" value="gene47155"/>
</dbReference>
<sequence length="63" mass="7380">MIHNGEELLYAGRICAYEADKILKDSDYVTLQVIERFTMLQVISVHDFLFVYFTINGFKSPQF</sequence>
<evidence type="ECO:0000313" key="2">
    <source>
        <dbReference type="EMBL" id="RHN40910.1"/>
    </source>
</evidence>